<gene>
    <name evidence="1" type="ORF">I79_011455</name>
</gene>
<sequence length="63" mass="7420">MDSCLNIFTVLSAKHSYGPLAVLWIRKERAISNFLFQWSLILKSLFLDYAFWWCGKFIKSTTL</sequence>
<protein>
    <submittedName>
        <fullName evidence="1">Uncharacterized protein</fullName>
    </submittedName>
</protein>
<dbReference type="Proteomes" id="UP000001075">
    <property type="component" value="Unassembled WGS sequence"/>
</dbReference>
<organism evidence="1 2">
    <name type="scientific">Cricetulus griseus</name>
    <name type="common">Chinese hamster</name>
    <name type="synonym">Cricetulus barabensis griseus</name>
    <dbReference type="NCBI Taxonomy" id="10029"/>
    <lineage>
        <taxon>Eukaryota</taxon>
        <taxon>Metazoa</taxon>
        <taxon>Chordata</taxon>
        <taxon>Craniata</taxon>
        <taxon>Vertebrata</taxon>
        <taxon>Euteleostomi</taxon>
        <taxon>Mammalia</taxon>
        <taxon>Eutheria</taxon>
        <taxon>Euarchontoglires</taxon>
        <taxon>Glires</taxon>
        <taxon>Rodentia</taxon>
        <taxon>Myomorpha</taxon>
        <taxon>Muroidea</taxon>
        <taxon>Cricetidae</taxon>
        <taxon>Cricetinae</taxon>
        <taxon>Cricetulus</taxon>
    </lineage>
</organism>
<dbReference type="EMBL" id="JH000479">
    <property type="protein sequence ID" value="EGW05956.1"/>
    <property type="molecule type" value="Genomic_DNA"/>
</dbReference>
<dbReference type="InParanoid" id="G3HL70"/>
<evidence type="ECO:0000313" key="2">
    <source>
        <dbReference type="Proteomes" id="UP000001075"/>
    </source>
</evidence>
<accession>G3HL70</accession>
<name>G3HL70_CRIGR</name>
<reference evidence="2" key="1">
    <citation type="journal article" date="2011" name="Nat. Biotechnol.">
        <title>The genomic sequence of the Chinese hamster ovary (CHO)-K1 cell line.</title>
        <authorList>
            <person name="Xu X."/>
            <person name="Nagarajan H."/>
            <person name="Lewis N.E."/>
            <person name="Pan S."/>
            <person name="Cai Z."/>
            <person name="Liu X."/>
            <person name="Chen W."/>
            <person name="Xie M."/>
            <person name="Wang W."/>
            <person name="Hammond S."/>
            <person name="Andersen M.R."/>
            <person name="Neff N."/>
            <person name="Passarelli B."/>
            <person name="Koh W."/>
            <person name="Fan H.C."/>
            <person name="Wang J."/>
            <person name="Gui Y."/>
            <person name="Lee K.H."/>
            <person name="Betenbaugh M.J."/>
            <person name="Quake S.R."/>
            <person name="Famili I."/>
            <person name="Palsson B.O."/>
            <person name="Wang J."/>
        </authorList>
    </citation>
    <scope>NUCLEOTIDE SEQUENCE [LARGE SCALE GENOMIC DNA]</scope>
    <source>
        <strain evidence="2">CHO K1 cell line</strain>
    </source>
</reference>
<dbReference type="AlphaFoldDB" id="G3HL70"/>
<proteinExistence type="predicted"/>
<evidence type="ECO:0000313" key="1">
    <source>
        <dbReference type="EMBL" id="EGW05956.1"/>
    </source>
</evidence>